<protein>
    <submittedName>
        <fullName evidence="3">dTDP-4-amino-4,6-dideoxygalactose transaminase</fullName>
        <ecNumber evidence="3">2.6.1.59</ecNumber>
    </submittedName>
</protein>
<dbReference type="EC" id="2.6.1.59" evidence="3"/>
<dbReference type="Gene3D" id="3.90.1150.10">
    <property type="entry name" value="Aspartate Aminotransferase, domain 1"/>
    <property type="match status" value="1"/>
</dbReference>
<dbReference type="Gene3D" id="3.40.640.10">
    <property type="entry name" value="Type I PLP-dependent aspartate aminotransferase-like (Major domain)"/>
    <property type="match status" value="1"/>
</dbReference>
<dbReference type="RefSeq" id="WP_247975953.1">
    <property type="nucleotide sequence ID" value="NZ_CP095848.1"/>
</dbReference>
<dbReference type="InterPro" id="IPR000653">
    <property type="entry name" value="DegT/StrS_aminotransferase"/>
</dbReference>
<evidence type="ECO:0000313" key="3">
    <source>
        <dbReference type="EMBL" id="UPL49845.1"/>
    </source>
</evidence>
<comment type="similarity">
    <text evidence="1 2">Belongs to the DegT/DnrJ/EryC1 family.</text>
</comment>
<gene>
    <name evidence="3" type="primary">rffA</name>
    <name evidence="3" type="synonym">fcnA</name>
    <name evidence="3" type="synonym">wecE</name>
    <name evidence="3" type="ORF">MWH26_02770</name>
</gene>
<dbReference type="Pfam" id="PF01041">
    <property type="entry name" value="DegT_DnrJ_EryC1"/>
    <property type="match status" value="1"/>
</dbReference>
<dbReference type="NCBIfam" id="TIGR02379">
    <property type="entry name" value="ECA_wecE"/>
    <property type="match status" value="1"/>
</dbReference>
<dbReference type="EMBL" id="CP095848">
    <property type="protein sequence ID" value="UPL49845.1"/>
    <property type="molecule type" value="Genomic_DNA"/>
</dbReference>
<dbReference type="InterPro" id="IPR015422">
    <property type="entry name" value="PyrdxlP-dep_Trfase_small"/>
</dbReference>
<dbReference type="SUPFAM" id="SSF53383">
    <property type="entry name" value="PLP-dependent transferases"/>
    <property type="match status" value="1"/>
</dbReference>
<dbReference type="PIRSF" id="PIRSF000390">
    <property type="entry name" value="PLP_StrS"/>
    <property type="match status" value="1"/>
</dbReference>
<keyword evidence="3" id="KW-0808">Transferase</keyword>
<keyword evidence="3" id="KW-0032">Aminotransferase</keyword>
<dbReference type="Proteomes" id="UP000829647">
    <property type="component" value="Chromosome"/>
</dbReference>
<keyword evidence="2" id="KW-0663">Pyridoxal phosphate</keyword>
<keyword evidence="4" id="KW-1185">Reference proteome</keyword>
<reference evidence="3 4" key="1">
    <citation type="submission" date="2022-04" db="EMBL/GenBank/DDBJ databases">
        <title>Hymenobacter sp. isolated from the air.</title>
        <authorList>
            <person name="Won M."/>
            <person name="Lee C.-M."/>
            <person name="Woen H.-Y."/>
            <person name="Kwon S.-W."/>
        </authorList>
    </citation>
    <scope>NUCLEOTIDE SEQUENCE [LARGE SCALE GENOMIC DNA]</scope>
    <source>
        <strain evidence="4">5516 S-25</strain>
    </source>
</reference>
<dbReference type="InterPro" id="IPR015421">
    <property type="entry name" value="PyrdxlP-dep_Trfase_major"/>
</dbReference>
<accession>A0ABY4JB59</accession>
<dbReference type="GO" id="GO:0019180">
    <property type="term" value="F:dTDP-4-amino-4,6-dideoxygalactose transaminase activity"/>
    <property type="evidence" value="ECO:0007669"/>
    <property type="project" value="UniProtKB-EC"/>
</dbReference>
<dbReference type="PANTHER" id="PTHR30244:SF34">
    <property type="entry name" value="DTDP-4-AMINO-4,6-DIDEOXYGALACTOSE TRANSAMINASE"/>
    <property type="match status" value="1"/>
</dbReference>
<dbReference type="PANTHER" id="PTHR30244">
    <property type="entry name" value="TRANSAMINASE"/>
    <property type="match status" value="1"/>
</dbReference>
<dbReference type="CDD" id="cd00616">
    <property type="entry name" value="AHBA_syn"/>
    <property type="match status" value="1"/>
</dbReference>
<dbReference type="NCBIfam" id="NF008687">
    <property type="entry name" value="PRK11706.1"/>
    <property type="match status" value="1"/>
</dbReference>
<evidence type="ECO:0000313" key="4">
    <source>
        <dbReference type="Proteomes" id="UP000829647"/>
    </source>
</evidence>
<proteinExistence type="inferred from homology"/>
<dbReference type="InterPro" id="IPR015424">
    <property type="entry name" value="PyrdxlP-dep_Trfase"/>
</dbReference>
<organism evidence="3 4">
    <name type="scientific">Hymenobacter sublimis</name>
    <dbReference type="NCBI Taxonomy" id="2933777"/>
    <lineage>
        <taxon>Bacteria</taxon>
        <taxon>Pseudomonadati</taxon>
        <taxon>Bacteroidota</taxon>
        <taxon>Cytophagia</taxon>
        <taxon>Cytophagales</taxon>
        <taxon>Hymenobacteraceae</taxon>
        <taxon>Hymenobacter</taxon>
    </lineage>
</organism>
<evidence type="ECO:0000256" key="2">
    <source>
        <dbReference type="RuleBase" id="RU004508"/>
    </source>
</evidence>
<sequence length="389" mass="43849">MIPSPLPPDFIPFNRPHLAGPELEYIRQAVAAGKLSGNGEFTQRCQRFLEQRYGLLKALLTTSGTDALEMAALLLNLQPGDEVIVPSYTFTSTANAFVLRGARIVFADSHPDYPNLDVRQVAQLLTPRTRVIVLVHYGGQPAEHMLELLALAEEHGIWVVEDAAQAIEARFQDRPLGTFGHLAAFSFHETKNISAGEGGMLAINDPRFVARAEIIWEKGTNRAAFYRGEAARYEWVDLGSSFLASELNAAYLWAQLEAIDRIQARRRYLWERYAAALAPLAASGVFDLLPQLPNAQPNWHLFVLLCTDETNRDALLAYLRQRHILAVFHYLPLHLSPYYATQHDGRQLPHAERYAQTLVRLPLFHDLTDEQQDRIISAVQTFFRLRLGS</sequence>
<dbReference type="InterPro" id="IPR012749">
    <property type="entry name" value="WecE-like"/>
</dbReference>
<name>A0ABY4JB59_9BACT</name>
<evidence type="ECO:0000256" key="1">
    <source>
        <dbReference type="ARBA" id="ARBA00037999"/>
    </source>
</evidence>